<proteinExistence type="predicted"/>
<keyword evidence="6" id="KW-1185">Reference proteome</keyword>
<dbReference type="Pfam" id="PF15688">
    <property type="entry name" value="NRIP1_repr_2"/>
    <property type="match status" value="1"/>
</dbReference>
<feature type="region of interest" description="Disordered" evidence="1">
    <location>
        <begin position="304"/>
        <end position="346"/>
    </location>
</feature>
<dbReference type="GeneID" id="100080724"/>
<reference evidence="5" key="2">
    <citation type="submission" date="2025-08" db="UniProtKB">
        <authorList>
            <consortium name="Ensembl"/>
        </authorList>
    </citation>
    <scope>IDENTIFICATION</scope>
    <source>
        <strain evidence="5">Glennie</strain>
    </source>
</reference>
<dbReference type="GO" id="GO:0032922">
    <property type="term" value="P:circadian regulation of gene expression"/>
    <property type="evidence" value="ECO:0000318"/>
    <property type="project" value="GO_Central"/>
</dbReference>
<feature type="region of interest" description="Disordered" evidence="1">
    <location>
        <begin position="31"/>
        <end position="74"/>
    </location>
</feature>
<dbReference type="PANTHER" id="PTHR15088">
    <property type="entry name" value="NUCLEAR FACTOR RIP140"/>
    <property type="match status" value="1"/>
</dbReference>
<feature type="region of interest" description="Disordered" evidence="1">
    <location>
        <begin position="833"/>
        <end position="906"/>
    </location>
</feature>
<dbReference type="RefSeq" id="XP_007667698.2">
    <property type="nucleotide sequence ID" value="XM_007669508.3"/>
</dbReference>
<feature type="compositionally biased region" description="Basic and acidic residues" evidence="1">
    <location>
        <begin position="724"/>
        <end position="733"/>
    </location>
</feature>
<dbReference type="GO" id="GO:0000978">
    <property type="term" value="F:RNA polymerase II cis-regulatory region sequence-specific DNA binding"/>
    <property type="evidence" value="ECO:0007669"/>
    <property type="project" value="Ensembl"/>
</dbReference>
<dbReference type="AlphaFoldDB" id="F6PM77"/>
<dbReference type="Bgee" id="ENSOANG00000008221">
    <property type="expression patterns" value="Expressed in ovary and 7 other cell types or tissues"/>
</dbReference>
<feature type="compositionally biased region" description="Polar residues" evidence="1">
    <location>
        <begin position="39"/>
        <end position="74"/>
    </location>
</feature>
<dbReference type="CTD" id="8204"/>
<dbReference type="GO" id="GO:0071392">
    <property type="term" value="P:cellular response to estradiol stimulus"/>
    <property type="evidence" value="ECO:0000318"/>
    <property type="project" value="GO_Central"/>
</dbReference>
<dbReference type="GO" id="GO:0005634">
    <property type="term" value="C:nucleus"/>
    <property type="evidence" value="ECO:0000318"/>
    <property type="project" value="GO_Central"/>
</dbReference>
<dbReference type="GO" id="GO:0005654">
    <property type="term" value="C:nucleoplasm"/>
    <property type="evidence" value="ECO:0007669"/>
    <property type="project" value="Ensembl"/>
</dbReference>
<dbReference type="eggNOG" id="ENOG502QS1C">
    <property type="taxonomic scope" value="Eukaryota"/>
</dbReference>
<feature type="region of interest" description="Disordered" evidence="1">
    <location>
        <begin position="510"/>
        <end position="559"/>
    </location>
</feature>
<dbReference type="GO" id="GO:0003713">
    <property type="term" value="F:transcription coactivator activity"/>
    <property type="evidence" value="ECO:0000318"/>
    <property type="project" value="GO_Central"/>
</dbReference>
<dbReference type="Pfam" id="PF15689">
    <property type="entry name" value="NRIP1_repr_3"/>
    <property type="match status" value="1"/>
</dbReference>
<dbReference type="GO" id="GO:0035259">
    <property type="term" value="F:nuclear glucocorticoid receptor binding"/>
    <property type="evidence" value="ECO:0000318"/>
    <property type="project" value="GO_Central"/>
</dbReference>
<accession>F6PM77</accession>
<dbReference type="GO" id="GO:0003714">
    <property type="term" value="F:transcription corepressor activity"/>
    <property type="evidence" value="ECO:0000318"/>
    <property type="project" value="GO_Central"/>
</dbReference>
<evidence type="ECO:0000313" key="5">
    <source>
        <dbReference type="Ensembl" id="ENSOANP00000013057.2"/>
    </source>
</evidence>
<dbReference type="GO" id="GO:0005102">
    <property type="term" value="F:signaling receptor binding"/>
    <property type="evidence" value="ECO:0007669"/>
    <property type="project" value="InterPro"/>
</dbReference>
<dbReference type="InterPro" id="IPR031405">
    <property type="entry name" value="NRIP1_RD1"/>
</dbReference>
<dbReference type="InterPro" id="IPR031406">
    <property type="entry name" value="NRIP1_RD2"/>
</dbReference>
<feature type="region of interest" description="Disordered" evidence="1">
    <location>
        <begin position="719"/>
        <end position="748"/>
    </location>
</feature>
<dbReference type="KEGG" id="oaa:100080724"/>
<dbReference type="GeneTree" id="ENSGT00390000007999"/>
<feature type="compositionally biased region" description="Polar residues" evidence="1">
    <location>
        <begin position="878"/>
        <end position="888"/>
    </location>
</feature>
<dbReference type="GO" id="GO:0030331">
    <property type="term" value="F:nuclear estrogen receptor binding"/>
    <property type="evidence" value="ECO:0000318"/>
    <property type="project" value="GO_Central"/>
</dbReference>
<sequence>MTHGEELGSDMHQDSIVLTYLEGLLMHQATGGSSPAVDHTSTGPSGDDQNFKISGNLFPTCQSNGPSPNPTSSYQGSGMLHLKKARLLQSSEDWNAAKRRRLSDSIVDLNVKKEALLAGMVENVPKGKQDSTLLASLLQSFSSRLQSVALSQQIRQSLREQGYSLSHDPLKVEKDLRCYGVASSHLKTLLKKSKAKDQKPEAQLSDITKTLVKDRFIEAPHPGQNGAKVMNEPLSCAARLQAVASMVEKRASPTPSPKPSVACSQLALLLSSEAHLQQYSREHALKAQNANQVASERLAAMARLQESGQKEQSPFPIAKGMPGHLNGHPRTPPSKAVPGKISAAPFPNPVGVLHSPPKSGGYKSPLERNHLKQPANNSLLLHLLKSQSVAKPTNGHDQAERSSMFEDGSTPTTLDECSDHNPSFTEDDSSGDESSHSNCVPIDLSFKHRVEKPDSAQATSLENLTQSLLNTWDPKVPGLEIKEDRDPAKNAKLNPHQKVTLLQLLLGHKTEESPERKADPQGSPGTADLPKFSVPTKRTPVTESPSVHRATPLNTPPLLTSPSPGSPINLSQHSFVTKRNSPPYTCHIQPERLMTPASKHLVDLTKSKELQGTKPIRNESSPNPATFSASKLLQNLAQCGMQSSMSGEEQRTSKQLLNVNADKPVGLIDRLNSPLLPNKSLEEAGKVFNSQLASSEPGLSGSEIENLLERRTVLQLLLGNSNKGKNEKKERIISSRAESPPEPTDRPLSEQILTVKIKTEPGEDLHVIHPAPAHPVRDGPTNTFLGMAPAVQRSAAASPASEDFKLEPLSPQDFSFSKNGLLSRLLRQNQDSYASDDLDRSHRPGELTLLEPRSLCTVPKKRKLQPEPGESPLRKTKGPTSDVTNHPRPSTEPPHYGPTSHQDEVKLSRSELEPKYLAAPGSSTESDNRSWPRDSKGFNVLKQLLLSENCVRDLSQPRGGAVPEGKRKGARSGGPNGKPEFSMAPLNGLMGAPPQANSCVENRTFQYPVAVQSPTSLPFHEHLGCSAPRQESGQLSVCPVPGDKGPIRWVITGVDKSDYEKDSPRLTKTNPILYYMLQKGGNSTCSQEVPDKDMWNESPFAESPAQMAIKEEFLPGAETKAPFLNLRGPYGSPLGSKAPRPHNTNGEIYGLLEKVLTIKKEAE</sequence>
<dbReference type="OrthoDB" id="9878150at2759"/>
<evidence type="ECO:0000259" key="4">
    <source>
        <dbReference type="Pfam" id="PF15690"/>
    </source>
</evidence>
<dbReference type="Pfam" id="PF15687">
    <property type="entry name" value="NRIP1_repr_1"/>
    <property type="match status" value="1"/>
</dbReference>
<dbReference type="PANTHER" id="PTHR15088:SF0">
    <property type="entry name" value="NUCLEAR RECEPTOR-INTERACTING PROTEIN 1"/>
    <property type="match status" value="1"/>
</dbReference>
<organism evidence="5 6">
    <name type="scientific">Ornithorhynchus anatinus</name>
    <name type="common">Duckbill platypus</name>
    <dbReference type="NCBI Taxonomy" id="9258"/>
    <lineage>
        <taxon>Eukaryota</taxon>
        <taxon>Metazoa</taxon>
        <taxon>Chordata</taxon>
        <taxon>Craniata</taxon>
        <taxon>Vertebrata</taxon>
        <taxon>Euteleostomi</taxon>
        <taxon>Mammalia</taxon>
        <taxon>Monotremata</taxon>
        <taxon>Ornithorhynchidae</taxon>
        <taxon>Ornithorhynchus</taxon>
    </lineage>
</organism>
<dbReference type="InterPro" id="IPR031407">
    <property type="entry name" value="NRIP1_RD3"/>
</dbReference>
<evidence type="ECO:0000313" key="6">
    <source>
        <dbReference type="Proteomes" id="UP000002279"/>
    </source>
</evidence>
<evidence type="ECO:0000259" key="2">
    <source>
        <dbReference type="Pfam" id="PF15687"/>
    </source>
</evidence>
<dbReference type="GO" id="GO:0000122">
    <property type="term" value="P:negative regulation of transcription by RNA polymerase II"/>
    <property type="evidence" value="ECO:0000318"/>
    <property type="project" value="GO_Central"/>
</dbReference>
<feature type="compositionally biased region" description="Basic and acidic residues" evidence="1">
    <location>
        <begin position="510"/>
        <end position="519"/>
    </location>
</feature>
<feature type="domain" description="Nuclear receptor-interacting protein 1 repression" evidence="2">
    <location>
        <begin position="27"/>
        <end position="328"/>
    </location>
</feature>
<dbReference type="Proteomes" id="UP000002279">
    <property type="component" value="Chromosome 17"/>
</dbReference>
<dbReference type="OMA" id="SPPYACG"/>
<reference evidence="5" key="3">
    <citation type="submission" date="2025-09" db="UniProtKB">
        <authorList>
            <consortium name="Ensembl"/>
        </authorList>
    </citation>
    <scope>IDENTIFICATION</scope>
    <source>
        <strain evidence="5">Glennie</strain>
    </source>
</reference>
<dbReference type="FunCoup" id="F6PM77">
    <property type="interactions" value="2230"/>
</dbReference>
<protein>
    <submittedName>
        <fullName evidence="5">Nuclear receptor interacting protein 1</fullName>
    </submittedName>
</protein>
<dbReference type="Pfam" id="PF15690">
    <property type="entry name" value="NRIP1_repr_4"/>
    <property type="match status" value="1"/>
</dbReference>
<evidence type="ECO:0000259" key="3">
    <source>
        <dbReference type="Pfam" id="PF15688"/>
    </source>
</evidence>
<dbReference type="RefSeq" id="XP_028938076.1">
    <property type="nucleotide sequence ID" value="XM_029082243.2"/>
</dbReference>
<dbReference type="GO" id="GO:0001650">
    <property type="term" value="C:fibrillar center"/>
    <property type="evidence" value="ECO:0007669"/>
    <property type="project" value="Ensembl"/>
</dbReference>
<dbReference type="HOGENOM" id="CLU_008553_0_0_1"/>
<dbReference type="STRING" id="9258.ENSOANP00000013057"/>
<feature type="domain" description="Nuclear receptor-interacting protein 1 repression" evidence="4">
    <location>
        <begin position="851"/>
        <end position="1163"/>
    </location>
</feature>
<feature type="region of interest" description="Disordered" evidence="1">
    <location>
        <begin position="390"/>
        <end position="437"/>
    </location>
</feature>
<dbReference type="InParanoid" id="F6PM77"/>
<dbReference type="GO" id="GO:0005829">
    <property type="term" value="C:cytosol"/>
    <property type="evidence" value="ECO:0007669"/>
    <property type="project" value="Ensembl"/>
</dbReference>
<feature type="region of interest" description="Disordered" evidence="1">
    <location>
        <begin position="954"/>
        <end position="981"/>
    </location>
</feature>
<gene>
    <name evidence="5" type="primary">NRIP1</name>
</gene>
<reference evidence="5 6" key="1">
    <citation type="journal article" date="2008" name="Nature">
        <title>Genome analysis of the platypus reveals unique signatures of evolution.</title>
        <authorList>
            <person name="Warren W.C."/>
            <person name="Hillier L.W."/>
            <person name="Marshall Graves J.A."/>
            <person name="Birney E."/>
            <person name="Ponting C.P."/>
            <person name="Grutzner F."/>
            <person name="Belov K."/>
            <person name="Miller W."/>
            <person name="Clarke L."/>
            <person name="Chinwalla A.T."/>
            <person name="Yang S.P."/>
            <person name="Heger A."/>
            <person name="Locke D.P."/>
            <person name="Miethke P."/>
            <person name="Waters P.D."/>
            <person name="Veyrunes F."/>
            <person name="Fulton L."/>
            <person name="Fulton B."/>
            <person name="Graves T."/>
            <person name="Wallis J."/>
            <person name="Puente X.S."/>
            <person name="Lopez-Otin C."/>
            <person name="Ordonez G.R."/>
            <person name="Eichler E.E."/>
            <person name="Chen L."/>
            <person name="Cheng Z."/>
            <person name="Deakin J.E."/>
            <person name="Alsop A."/>
            <person name="Thompson K."/>
            <person name="Kirby P."/>
            <person name="Papenfuss A.T."/>
            <person name="Wakefield M.J."/>
            <person name="Olender T."/>
            <person name="Lancet D."/>
            <person name="Huttley G.A."/>
            <person name="Smit A.F."/>
            <person name="Pask A."/>
            <person name="Temple-Smith P."/>
            <person name="Batzer M.A."/>
            <person name="Walker J.A."/>
            <person name="Konkel M.K."/>
            <person name="Harris R.S."/>
            <person name="Whittington C.M."/>
            <person name="Wong E.S."/>
            <person name="Gemmell N.J."/>
            <person name="Buschiazzo E."/>
            <person name="Vargas Jentzsch I.M."/>
            <person name="Merkel A."/>
            <person name="Schmitz J."/>
            <person name="Zemann A."/>
            <person name="Churakov G."/>
            <person name="Kriegs J.O."/>
            <person name="Brosius J."/>
            <person name="Murchison E.P."/>
            <person name="Sachidanandam R."/>
            <person name="Smith C."/>
            <person name="Hannon G.J."/>
            <person name="Tsend-Ayush E."/>
            <person name="McMillan D."/>
            <person name="Attenborough R."/>
            <person name="Rens W."/>
            <person name="Ferguson-Smith M."/>
            <person name="Lefevre C.M."/>
            <person name="Sharp J.A."/>
            <person name="Nicholas K.R."/>
            <person name="Ray D.A."/>
            <person name="Kube M."/>
            <person name="Reinhardt R."/>
            <person name="Pringle T.H."/>
            <person name="Taylor J."/>
            <person name="Jones R.C."/>
            <person name="Nixon B."/>
            <person name="Dacheux J.L."/>
            <person name="Niwa H."/>
            <person name="Sekita Y."/>
            <person name="Huang X."/>
            <person name="Stark A."/>
            <person name="Kheradpour P."/>
            <person name="Kellis M."/>
            <person name="Flicek P."/>
            <person name="Chen Y."/>
            <person name="Webber C."/>
            <person name="Hardison R."/>
            <person name="Nelson J."/>
            <person name="Hallsworth-Pepin K."/>
            <person name="Delehaunty K."/>
            <person name="Markovic C."/>
            <person name="Minx P."/>
            <person name="Feng Y."/>
            <person name="Kremitzki C."/>
            <person name="Mitreva M."/>
            <person name="Glasscock J."/>
            <person name="Wylie T."/>
            <person name="Wohldmann P."/>
            <person name="Thiru P."/>
            <person name="Nhan M.N."/>
            <person name="Pohl C.S."/>
            <person name="Smith S.M."/>
            <person name="Hou S."/>
            <person name="Nefedov M."/>
            <person name="de Jong P.J."/>
            <person name="Renfree M.B."/>
            <person name="Mardis E.R."/>
            <person name="Wilson R.K."/>
        </authorList>
    </citation>
    <scope>NUCLEOTIDE SEQUENCE [LARGE SCALE GENOMIC DNA]</scope>
    <source>
        <strain evidence="5 6">Glennie</strain>
    </source>
</reference>
<dbReference type="InterPro" id="IPR031408">
    <property type="entry name" value="NRIP1_RD4"/>
</dbReference>
<dbReference type="Ensembl" id="ENSOANT00000013059.2">
    <property type="protein sequence ID" value="ENSOANP00000013057.2"/>
    <property type="gene ID" value="ENSOANG00000008221.2"/>
</dbReference>
<dbReference type="GO" id="GO:0045944">
    <property type="term" value="P:positive regulation of transcription by RNA polymerase II"/>
    <property type="evidence" value="ECO:0000318"/>
    <property type="project" value="GO_Central"/>
</dbReference>
<evidence type="ECO:0000256" key="1">
    <source>
        <dbReference type="SAM" id="MobiDB-lite"/>
    </source>
</evidence>
<dbReference type="InterPro" id="IPR026649">
    <property type="entry name" value="NRIP1"/>
</dbReference>
<dbReference type="GO" id="GO:0000785">
    <property type="term" value="C:chromatin"/>
    <property type="evidence" value="ECO:0007669"/>
    <property type="project" value="Ensembl"/>
</dbReference>
<feature type="domain" description="Nuclear receptor-interacting protein 1 repression" evidence="3">
    <location>
        <begin position="411"/>
        <end position="735"/>
    </location>
</feature>
<name>F6PM77_ORNAN</name>
<dbReference type="GO" id="GO:0046965">
    <property type="term" value="F:nuclear retinoid X receptor binding"/>
    <property type="evidence" value="ECO:0000318"/>
    <property type="project" value="GO_Central"/>
</dbReference>
<dbReference type="RefSeq" id="XP_028938077.1">
    <property type="nucleotide sequence ID" value="XM_029082244.2"/>
</dbReference>